<dbReference type="InterPro" id="IPR020631">
    <property type="entry name" value="THF_DH/CycHdrlase_NAD-bd_dom"/>
</dbReference>
<dbReference type="Pfam" id="PF02882">
    <property type="entry name" value="THF_DHG_CYH_C"/>
    <property type="match status" value="1"/>
</dbReference>
<dbReference type="InterPro" id="IPR046346">
    <property type="entry name" value="Aminoacid_DH-like_N_sf"/>
</dbReference>
<dbReference type="UniPathway" id="UPA00193"/>
<dbReference type="HAMAP" id="MF_01576">
    <property type="entry name" value="THF_DHG_CYH"/>
    <property type="match status" value="1"/>
</dbReference>
<dbReference type="InterPro" id="IPR000672">
    <property type="entry name" value="THF_DH/CycHdrlase"/>
</dbReference>
<dbReference type="GO" id="GO:0004488">
    <property type="term" value="F:methylenetetrahydrofolate dehydrogenase (NADP+) activity"/>
    <property type="evidence" value="ECO:0007669"/>
    <property type="project" value="UniProtKB-UniRule"/>
</dbReference>
<dbReference type="EC" id="1.5.1.5" evidence="7"/>
<keyword evidence="11" id="KW-1185">Reference proteome</keyword>
<gene>
    <name evidence="7" type="primary">folD</name>
    <name evidence="10" type="ORF">C450_18769</name>
</gene>
<dbReference type="Gene3D" id="3.40.50.10860">
    <property type="entry name" value="Leucine Dehydrogenase, chain A, domain 1"/>
    <property type="match status" value="1"/>
</dbReference>
<comment type="function">
    <text evidence="7">Catalyzes the oxidation of 5,10-methylenetetrahydrofolate to 5,10-methenyltetrahydrofolate and then the hydrolysis of 5,10-methenyltetrahydrofolate to 10-formyltetrahydrofolate.</text>
</comment>
<keyword evidence="7" id="KW-0658">Purine biosynthesis</keyword>
<evidence type="ECO:0000256" key="5">
    <source>
        <dbReference type="ARBA" id="ARBA00023002"/>
    </source>
</evidence>
<comment type="caution">
    <text evidence="7">Lacks conserved residue(s) required for the propagation of feature annotation.</text>
</comment>
<keyword evidence="3 7" id="KW-0378">Hydrolase</keyword>
<dbReference type="AlphaFoldDB" id="M0MTY8"/>
<comment type="catalytic activity">
    <reaction evidence="7">
        <text>(6R)-5,10-methylene-5,6,7,8-tetrahydrofolate + NADP(+) = (6R)-5,10-methenyltetrahydrofolate + NADPH</text>
        <dbReference type="Rhea" id="RHEA:22812"/>
        <dbReference type="ChEBI" id="CHEBI:15636"/>
        <dbReference type="ChEBI" id="CHEBI:57455"/>
        <dbReference type="ChEBI" id="CHEBI:57783"/>
        <dbReference type="ChEBI" id="CHEBI:58349"/>
        <dbReference type="EC" id="1.5.1.5"/>
    </reaction>
</comment>
<dbReference type="PATRIC" id="fig|1227456.3.peg.3818"/>
<dbReference type="Gene3D" id="3.40.50.720">
    <property type="entry name" value="NAD(P)-binding Rossmann-like Domain"/>
    <property type="match status" value="1"/>
</dbReference>
<dbReference type="GO" id="GO:0035999">
    <property type="term" value="P:tetrahydrofolate interconversion"/>
    <property type="evidence" value="ECO:0007669"/>
    <property type="project" value="UniProtKB-UniRule"/>
</dbReference>
<protein>
    <recommendedName>
        <fullName evidence="7">Bifunctional protein FolD</fullName>
    </recommendedName>
    <domain>
        <recommendedName>
            <fullName evidence="7">Methylenetetrahydrofolate dehydrogenase</fullName>
            <ecNumber evidence="7">1.5.1.5</ecNumber>
        </recommendedName>
    </domain>
    <domain>
        <recommendedName>
            <fullName evidence="7">Methenyltetrahydrofolate cyclohydrolase</fullName>
            <ecNumber evidence="7">3.5.4.9</ecNumber>
        </recommendedName>
    </domain>
</protein>
<dbReference type="PANTHER" id="PTHR48099:SF5">
    <property type="entry name" value="C-1-TETRAHYDROFOLATE SYNTHASE, CYTOPLASMIC"/>
    <property type="match status" value="1"/>
</dbReference>
<dbReference type="InterPro" id="IPR036291">
    <property type="entry name" value="NAD(P)-bd_dom_sf"/>
</dbReference>
<evidence type="ECO:0000256" key="1">
    <source>
        <dbReference type="ARBA" id="ARBA00004777"/>
    </source>
</evidence>
<keyword evidence="7" id="KW-0028">Amino-acid biosynthesis</keyword>
<dbReference type="GO" id="GO:0005829">
    <property type="term" value="C:cytosol"/>
    <property type="evidence" value="ECO:0007669"/>
    <property type="project" value="TreeGrafter"/>
</dbReference>
<dbReference type="STRING" id="1227456.C450_18769"/>
<sequence length="296" mass="31188">MPTAERLRGEPVAAEIRADVRDRVRELDERGVTPTLGTVLMSDDPADERFVALKHAACRDLDIASRDVRIDPGAPAERLHQAIDRLCADPEIDGVFVQIPLPDHVALAEVRRRLDPATDVDCLSFANLGRLVRGDPRYLPATSAAVRRLLTANDVSIEGEDVAIVGRSEIVGKPLANLLLHDAPDGNATVTVCHSRTTDLGAVTRWADIVVTAVGVPGLVDDSMLSPGVTVVDVSANRIESESGEDTQVVGDVDFESAAAVAGAITPVPGGVGPVTLAMLVSNVVLAAERRADGEG</sequence>
<dbReference type="EMBL" id="AOME01000080">
    <property type="protein sequence ID" value="EMA49066.1"/>
    <property type="molecule type" value="Genomic_DNA"/>
</dbReference>
<dbReference type="GO" id="GO:0009086">
    <property type="term" value="P:methionine biosynthetic process"/>
    <property type="evidence" value="ECO:0007669"/>
    <property type="project" value="UniProtKB-KW"/>
</dbReference>
<proteinExistence type="inferred from homology"/>
<comment type="caution">
    <text evidence="10">The sequence shown here is derived from an EMBL/GenBank/DDBJ whole genome shotgun (WGS) entry which is preliminary data.</text>
</comment>
<evidence type="ECO:0000256" key="7">
    <source>
        <dbReference type="HAMAP-Rule" id="MF_01576"/>
    </source>
</evidence>
<dbReference type="PRINTS" id="PR00085">
    <property type="entry name" value="THFDHDRGNASE"/>
</dbReference>
<keyword evidence="6 7" id="KW-0511">Multifunctional enzyme</keyword>
<evidence type="ECO:0000259" key="8">
    <source>
        <dbReference type="Pfam" id="PF00763"/>
    </source>
</evidence>
<dbReference type="RefSeq" id="WP_005046044.1">
    <property type="nucleotide sequence ID" value="NZ_AOME01000080.1"/>
</dbReference>
<keyword evidence="2 7" id="KW-0554">One-carbon metabolism</keyword>
<dbReference type="OrthoDB" id="9455at2157"/>
<feature type="domain" description="Tetrahydrofolate dehydrogenase/cyclohydrolase catalytic" evidence="8">
    <location>
        <begin position="7"/>
        <end position="121"/>
    </location>
</feature>
<comment type="pathway">
    <text evidence="1 7">One-carbon metabolism; tetrahydrofolate interconversion.</text>
</comment>
<dbReference type="SUPFAM" id="SSF53223">
    <property type="entry name" value="Aminoacid dehydrogenase-like, N-terminal domain"/>
    <property type="match status" value="1"/>
</dbReference>
<name>M0MTY8_9EURY</name>
<comment type="catalytic activity">
    <reaction evidence="7">
        <text>(6R)-5,10-methenyltetrahydrofolate + H2O = (6R)-10-formyltetrahydrofolate + H(+)</text>
        <dbReference type="Rhea" id="RHEA:23700"/>
        <dbReference type="ChEBI" id="CHEBI:15377"/>
        <dbReference type="ChEBI" id="CHEBI:15378"/>
        <dbReference type="ChEBI" id="CHEBI:57455"/>
        <dbReference type="ChEBI" id="CHEBI:195366"/>
        <dbReference type="EC" id="3.5.4.9"/>
    </reaction>
</comment>
<evidence type="ECO:0000256" key="6">
    <source>
        <dbReference type="ARBA" id="ARBA00023268"/>
    </source>
</evidence>
<evidence type="ECO:0000313" key="11">
    <source>
        <dbReference type="Proteomes" id="UP000011625"/>
    </source>
</evidence>
<dbReference type="Proteomes" id="UP000011625">
    <property type="component" value="Unassembled WGS sequence"/>
</dbReference>
<comment type="subunit">
    <text evidence="7">Homodimer.</text>
</comment>
<dbReference type="PANTHER" id="PTHR48099">
    <property type="entry name" value="C-1-TETRAHYDROFOLATE SYNTHASE, CYTOPLASMIC-RELATED"/>
    <property type="match status" value="1"/>
</dbReference>
<dbReference type="GO" id="GO:0004477">
    <property type="term" value="F:methenyltetrahydrofolate cyclohydrolase activity"/>
    <property type="evidence" value="ECO:0007669"/>
    <property type="project" value="UniProtKB-UniRule"/>
</dbReference>
<accession>M0MTY8</accession>
<evidence type="ECO:0000256" key="2">
    <source>
        <dbReference type="ARBA" id="ARBA00022563"/>
    </source>
</evidence>
<organism evidence="10 11">
    <name type="scientific">Halococcus salifodinae DSM 8989</name>
    <dbReference type="NCBI Taxonomy" id="1227456"/>
    <lineage>
        <taxon>Archaea</taxon>
        <taxon>Methanobacteriati</taxon>
        <taxon>Methanobacteriota</taxon>
        <taxon>Stenosarchaea group</taxon>
        <taxon>Halobacteria</taxon>
        <taxon>Halobacteriales</taxon>
        <taxon>Halococcaceae</taxon>
        <taxon>Halococcus</taxon>
    </lineage>
</organism>
<evidence type="ECO:0000256" key="3">
    <source>
        <dbReference type="ARBA" id="ARBA00022801"/>
    </source>
</evidence>
<dbReference type="CDD" id="cd01080">
    <property type="entry name" value="NAD_bind_m-THF_DH_Cyclohyd"/>
    <property type="match status" value="1"/>
</dbReference>
<feature type="binding site" evidence="7">
    <location>
        <position position="236"/>
    </location>
    <ligand>
        <name>NADP(+)</name>
        <dbReference type="ChEBI" id="CHEBI:58349"/>
    </ligand>
</feature>
<evidence type="ECO:0000256" key="4">
    <source>
        <dbReference type="ARBA" id="ARBA00022857"/>
    </source>
</evidence>
<evidence type="ECO:0000259" key="9">
    <source>
        <dbReference type="Pfam" id="PF02882"/>
    </source>
</evidence>
<dbReference type="GO" id="GO:0000105">
    <property type="term" value="P:L-histidine biosynthetic process"/>
    <property type="evidence" value="ECO:0007669"/>
    <property type="project" value="UniProtKB-KW"/>
</dbReference>
<keyword evidence="7" id="KW-0368">Histidine biosynthesis</keyword>
<dbReference type="SUPFAM" id="SSF51735">
    <property type="entry name" value="NAD(P)-binding Rossmann-fold domains"/>
    <property type="match status" value="1"/>
</dbReference>
<feature type="binding site" evidence="7">
    <location>
        <begin position="166"/>
        <end position="168"/>
    </location>
    <ligand>
        <name>NADP(+)</name>
        <dbReference type="ChEBI" id="CHEBI:58349"/>
    </ligand>
</feature>
<dbReference type="GO" id="GO:0006164">
    <property type="term" value="P:purine nucleotide biosynthetic process"/>
    <property type="evidence" value="ECO:0007669"/>
    <property type="project" value="UniProtKB-KW"/>
</dbReference>
<evidence type="ECO:0000313" key="10">
    <source>
        <dbReference type="EMBL" id="EMA49066.1"/>
    </source>
</evidence>
<feature type="domain" description="Tetrahydrofolate dehydrogenase/cyclohydrolase NAD(P)-binding" evidence="9">
    <location>
        <begin position="140"/>
        <end position="291"/>
    </location>
</feature>
<dbReference type="EC" id="3.5.4.9" evidence="7"/>
<keyword evidence="5 7" id="KW-0560">Oxidoreductase</keyword>
<keyword evidence="4 7" id="KW-0521">NADP</keyword>
<comment type="similarity">
    <text evidence="7">Belongs to the tetrahydrofolate dehydrogenase/cyclohydrolase family.</text>
</comment>
<keyword evidence="7" id="KW-0486">Methionine biosynthesis</keyword>
<dbReference type="Pfam" id="PF00763">
    <property type="entry name" value="THF_DHG_CYH"/>
    <property type="match status" value="1"/>
</dbReference>
<dbReference type="FunFam" id="3.40.50.720:FF:000189">
    <property type="entry name" value="Bifunctional protein FolD"/>
    <property type="match status" value="1"/>
</dbReference>
<dbReference type="InterPro" id="IPR020630">
    <property type="entry name" value="THF_DH/CycHdrlase_cat_dom"/>
</dbReference>
<reference evidence="10 11" key="1">
    <citation type="journal article" date="2014" name="PLoS Genet.">
        <title>Phylogenetically driven sequencing of extremely halophilic archaea reveals strategies for static and dynamic osmo-response.</title>
        <authorList>
            <person name="Becker E.A."/>
            <person name="Seitzer P.M."/>
            <person name="Tritt A."/>
            <person name="Larsen D."/>
            <person name="Krusor M."/>
            <person name="Yao A.I."/>
            <person name="Wu D."/>
            <person name="Madern D."/>
            <person name="Eisen J.A."/>
            <person name="Darling A.E."/>
            <person name="Facciotti M.T."/>
        </authorList>
    </citation>
    <scope>NUCLEOTIDE SEQUENCE [LARGE SCALE GENOMIC DNA]</scope>
    <source>
        <strain evidence="10 11">DSM 8989</strain>
    </source>
</reference>